<proteinExistence type="predicted"/>
<reference evidence="1 2" key="1">
    <citation type="submission" date="2020-08" db="EMBL/GenBank/DDBJ databases">
        <title>Genomic Encyclopedia of Type Strains, Phase IV (KMG-IV): sequencing the most valuable type-strain genomes for metagenomic binning, comparative biology and taxonomic classification.</title>
        <authorList>
            <person name="Goeker M."/>
        </authorList>
    </citation>
    <scope>NUCLEOTIDE SEQUENCE [LARGE SCALE GENOMIC DNA]</scope>
    <source>
        <strain evidence="1 2">DSM 16325</strain>
    </source>
</reference>
<dbReference type="Proteomes" id="UP000520011">
    <property type="component" value="Unassembled WGS sequence"/>
</dbReference>
<organism evidence="1 2">
    <name type="scientific">Anoxybacteroides tepidamans</name>
    <dbReference type="NCBI Taxonomy" id="265948"/>
    <lineage>
        <taxon>Bacteria</taxon>
        <taxon>Bacillati</taxon>
        <taxon>Bacillota</taxon>
        <taxon>Bacilli</taxon>
        <taxon>Bacillales</taxon>
        <taxon>Anoxybacillaceae</taxon>
        <taxon>Anoxybacteroides</taxon>
    </lineage>
</organism>
<sequence>MKLREPMPELSEATAYLNGEVTRQELIGKKPTLIHF</sequence>
<name>A0A7W8INQ5_9BACL</name>
<dbReference type="EMBL" id="JACHEP010000002">
    <property type="protein sequence ID" value="MBB5323852.1"/>
    <property type="molecule type" value="Genomic_DNA"/>
</dbReference>
<evidence type="ECO:0000313" key="1">
    <source>
        <dbReference type="EMBL" id="MBB5323852.1"/>
    </source>
</evidence>
<gene>
    <name evidence="1" type="ORF">HNQ34_000944</name>
</gene>
<accession>A0A7W8INQ5</accession>
<comment type="caution">
    <text evidence="1">The sequence shown here is derived from an EMBL/GenBank/DDBJ whole genome shotgun (WGS) entry which is preliminary data.</text>
</comment>
<protein>
    <submittedName>
        <fullName evidence="1">Uncharacterized protein</fullName>
    </submittedName>
</protein>
<evidence type="ECO:0000313" key="2">
    <source>
        <dbReference type="Proteomes" id="UP000520011"/>
    </source>
</evidence>
<keyword evidence="2" id="KW-1185">Reference proteome</keyword>
<dbReference type="AlphaFoldDB" id="A0A7W8INQ5"/>